<dbReference type="AlphaFoldDB" id="A0A177CH05"/>
<dbReference type="Proteomes" id="UP000077069">
    <property type="component" value="Unassembled WGS sequence"/>
</dbReference>
<evidence type="ECO:0000256" key="1">
    <source>
        <dbReference type="SAM" id="MobiDB-lite"/>
    </source>
</evidence>
<evidence type="ECO:0000313" key="3">
    <source>
        <dbReference type="Proteomes" id="UP000077069"/>
    </source>
</evidence>
<accession>A0A177CH05</accession>
<dbReference type="InParanoid" id="A0A177CH05"/>
<evidence type="ECO:0000313" key="2">
    <source>
        <dbReference type="EMBL" id="OAG06138.1"/>
    </source>
</evidence>
<keyword evidence="3" id="KW-1185">Reference proteome</keyword>
<sequence>MDRACCKRSGMCISVGASVQAPRPMLVAGGLRLPGRTRWCSSLHAAGLCGPQIREPDDGQMLEPQVTVAVSAGHRRAVVAAEQCKRQQFQHKHVPALRATHVATASPLRSLLAAGVRQGRGRSNGAEAGGRTERQIAITSGPWTGRAEVGEVKAWRPLRARPARSPDWVARRPAATARAALPADEQHLRRSCAQLSSSSARSPLAASLRTVWRAAAALGHDKTPVWQAAQPHVPSGLHAGHWPRPRCAAEAASQHALDSRIHVAHTHASPSPSPSPVQLSAAARGGPQRRSPTCSTAARQLHQRLREASCQAATDN</sequence>
<dbReference type="EMBL" id="KV441552">
    <property type="protein sequence ID" value="OAG06138.1"/>
    <property type="molecule type" value="Genomic_DNA"/>
</dbReference>
<protein>
    <submittedName>
        <fullName evidence="2">Uncharacterized protein</fullName>
    </submittedName>
</protein>
<dbReference type="RefSeq" id="XP_018036503.1">
    <property type="nucleotide sequence ID" value="XM_018180204.1"/>
</dbReference>
<organism evidence="2 3">
    <name type="scientific">Paraphaeosphaeria sporulosa</name>
    <dbReference type="NCBI Taxonomy" id="1460663"/>
    <lineage>
        <taxon>Eukaryota</taxon>
        <taxon>Fungi</taxon>
        <taxon>Dikarya</taxon>
        <taxon>Ascomycota</taxon>
        <taxon>Pezizomycotina</taxon>
        <taxon>Dothideomycetes</taxon>
        <taxon>Pleosporomycetidae</taxon>
        <taxon>Pleosporales</taxon>
        <taxon>Massarineae</taxon>
        <taxon>Didymosphaeriaceae</taxon>
        <taxon>Paraphaeosphaeria</taxon>
    </lineage>
</organism>
<dbReference type="GeneID" id="28763690"/>
<gene>
    <name evidence="2" type="ORF">CC84DRAFT_1176191</name>
</gene>
<feature type="region of interest" description="Disordered" evidence="1">
    <location>
        <begin position="264"/>
        <end position="299"/>
    </location>
</feature>
<proteinExistence type="predicted"/>
<dbReference type="OrthoDB" id="10678367at2759"/>
<reference evidence="2 3" key="1">
    <citation type="submission" date="2016-05" db="EMBL/GenBank/DDBJ databases">
        <title>Comparative analysis of secretome profiles of manganese(II)-oxidizing ascomycete fungi.</title>
        <authorList>
            <consortium name="DOE Joint Genome Institute"/>
            <person name="Zeiner C.A."/>
            <person name="Purvine S.O."/>
            <person name="Zink E.M."/>
            <person name="Wu S."/>
            <person name="Pasa-Tolic L."/>
            <person name="Chaput D.L."/>
            <person name="Haridas S."/>
            <person name="Grigoriev I.V."/>
            <person name="Santelli C.M."/>
            <person name="Hansel C.M."/>
        </authorList>
    </citation>
    <scope>NUCLEOTIDE SEQUENCE [LARGE SCALE GENOMIC DNA]</scope>
    <source>
        <strain evidence="2 3">AP3s5-JAC2a</strain>
    </source>
</reference>
<name>A0A177CH05_9PLEO</name>